<gene>
    <name evidence="3" type="ORF">SAMN05443639_111135</name>
</gene>
<dbReference type="AlphaFoldDB" id="A0A1I0KJ95"/>
<protein>
    <recommendedName>
        <fullName evidence="5">MYXO-CTERM domain-containing protein</fullName>
    </recommendedName>
</protein>
<evidence type="ECO:0008006" key="5">
    <source>
        <dbReference type="Google" id="ProtNLM"/>
    </source>
</evidence>
<feature type="region of interest" description="Disordered" evidence="1">
    <location>
        <begin position="28"/>
        <end position="69"/>
    </location>
</feature>
<feature type="compositionally biased region" description="Gly residues" evidence="1">
    <location>
        <begin position="28"/>
        <end position="39"/>
    </location>
</feature>
<dbReference type="InterPro" id="IPR049656">
    <property type="entry name" value="MXAN_6627.5-like"/>
</dbReference>
<evidence type="ECO:0000256" key="1">
    <source>
        <dbReference type="SAM" id="MobiDB-lite"/>
    </source>
</evidence>
<name>A0A1I0KJ95_9BACT</name>
<feature type="chain" id="PRO_5011657927" description="MYXO-CTERM domain-containing protein" evidence="2">
    <location>
        <begin position="28"/>
        <end position="126"/>
    </location>
</feature>
<dbReference type="Proteomes" id="UP000199181">
    <property type="component" value="Unassembled WGS sequence"/>
</dbReference>
<sequence>MIRFFPRLGPWLLLWCLGLALPGLGHAQDGGPGDGGMDGGEVAPAPDASVGEGGADRDTPEGEEGVGRVPLTCHRSSDCAARFSCQGGRCQYTGVREAERVGCLLGPEAAVGLMGLGLAARWRRKG</sequence>
<organism evidence="3 4">
    <name type="scientific">Stigmatella erecta</name>
    <dbReference type="NCBI Taxonomy" id="83460"/>
    <lineage>
        <taxon>Bacteria</taxon>
        <taxon>Pseudomonadati</taxon>
        <taxon>Myxococcota</taxon>
        <taxon>Myxococcia</taxon>
        <taxon>Myxococcales</taxon>
        <taxon>Cystobacterineae</taxon>
        <taxon>Archangiaceae</taxon>
        <taxon>Stigmatella</taxon>
    </lineage>
</organism>
<dbReference type="EMBL" id="FOIJ01000011">
    <property type="protein sequence ID" value="SEU24803.1"/>
    <property type="molecule type" value="Genomic_DNA"/>
</dbReference>
<keyword evidence="4" id="KW-1185">Reference proteome</keyword>
<keyword evidence="2" id="KW-0732">Signal</keyword>
<dbReference type="RefSeq" id="WP_093523501.1">
    <property type="nucleotide sequence ID" value="NZ_FOIJ01000011.1"/>
</dbReference>
<evidence type="ECO:0000313" key="4">
    <source>
        <dbReference type="Proteomes" id="UP000199181"/>
    </source>
</evidence>
<feature type="signal peptide" evidence="2">
    <location>
        <begin position="1"/>
        <end position="27"/>
    </location>
</feature>
<accession>A0A1I0KJ95</accession>
<dbReference type="NCBIfam" id="NF041937">
    <property type="entry name" value="MXAN_6627.5_fam"/>
    <property type="match status" value="1"/>
</dbReference>
<evidence type="ECO:0000256" key="2">
    <source>
        <dbReference type="SAM" id="SignalP"/>
    </source>
</evidence>
<reference evidence="4" key="1">
    <citation type="submission" date="2016-10" db="EMBL/GenBank/DDBJ databases">
        <authorList>
            <person name="Varghese N."/>
            <person name="Submissions S."/>
        </authorList>
    </citation>
    <scope>NUCLEOTIDE SEQUENCE [LARGE SCALE GENOMIC DNA]</scope>
    <source>
        <strain evidence="4">DSM 16858</strain>
    </source>
</reference>
<evidence type="ECO:0000313" key="3">
    <source>
        <dbReference type="EMBL" id="SEU24803.1"/>
    </source>
</evidence>
<proteinExistence type="predicted"/>